<dbReference type="PATRIC" id="fig|1244083.3.peg.2248"/>
<proteinExistence type="predicted"/>
<evidence type="ECO:0000313" key="2">
    <source>
        <dbReference type="Proteomes" id="UP000011939"/>
    </source>
</evidence>
<dbReference type="Proteomes" id="UP000011939">
    <property type="component" value="Unassembled WGS sequence"/>
</dbReference>
<accession>M5IHL2</accession>
<sequence>MRVNGILKFAKSSVKFINLPRNFHIPGKFYSNLPSHNV</sequence>
<evidence type="ECO:0000313" key="1">
    <source>
        <dbReference type="EMBL" id="EKU10310.1"/>
    </source>
</evidence>
<organism evidence="1 2">
    <name type="scientific">Campylobacter showae CSUNSWCD</name>
    <dbReference type="NCBI Taxonomy" id="1244083"/>
    <lineage>
        <taxon>Bacteria</taxon>
        <taxon>Pseudomonadati</taxon>
        <taxon>Campylobacterota</taxon>
        <taxon>Epsilonproteobacteria</taxon>
        <taxon>Campylobacterales</taxon>
        <taxon>Campylobacteraceae</taxon>
        <taxon>Campylobacter</taxon>
    </lineage>
</organism>
<name>M5IHL2_9BACT</name>
<gene>
    <name evidence="1" type="ORF">CSUNSWCD_1002</name>
</gene>
<dbReference type="AlphaFoldDB" id="M5IHL2"/>
<dbReference type="EMBL" id="AMZQ01000015">
    <property type="protein sequence ID" value="EKU10310.1"/>
    <property type="molecule type" value="Genomic_DNA"/>
</dbReference>
<dbReference type="STRING" id="1244083.CSUNSWCD_1002"/>
<reference evidence="1 2" key="1">
    <citation type="journal article" date="2013" name="Genome Announc.">
        <title>Genome Sequence of Campylobacter showae UNSWCD, Isolated from a Patient with Crohn's Disease.</title>
        <authorList>
            <person name="Tay A.P."/>
            <person name="Kaakoush N.O."/>
            <person name="Deshpande N.P."/>
            <person name="Chen Z."/>
            <person name="Mitchell H."/>
            <person name="Wilkins M.R."/>
        </authorList>
    </citation>
    <scope>NUCLEOTIDE SEQUENCE [LARGE SCALE GENOMIC DNA]</scope>
    <source>
        <strain evidence="1 2">CSUNSWCD</strain>
    </source>
</reference>
<comment type="caution">
    <text evidence="1">The sequence shown here is derived from an EMBL/GenBank/DDBJ whole genome shotgun (WGS) entry which is preliminary data.</text>
</comment>
<protein>
    <submittedName>
        <fullName evidence="1">Uncharacterized protein</fullName>
    </submittedName>
</protein>